<dbReference type="NCBIfam" id="TIGR03713">
    <property type="entry name" value="acc_sec_asp1"/>
    <property type="match status" value="1"/>
</dbReference>
<organism evidence="1">
    <name type="scientific">Streptococcus parasanguinis</name>
    <dbReference type="NCBI Taxonomy" id="1318"/>
    <lineage>
        <taxon>Bacteria</taxon>
        <taxon>Bacillati</taxon>
        <taxon>Bacillota</taxon>
        <taxon>Bacilli</taxon>
        <taxon>Lactobacillales</taxon>
        <taxon>Streptococcaceae</taxon>
        <taxon>Streptococcus</taxon>
    </lineage>
</organism>
<accession>A0A6N2ZJ51</accession>
<reference evidence="1" key="1">
    <citation type="submission" date="2019-11" db="EMBL/GenBank/DDBJ databases">
        <authorList>
            <person name="Feng L."/>
        </authorList>
    </citation>
    <scope>NUCLEOTIDE SEQUENCE</scope>
    <source>
        <strain evidence="1">SparasanguinisLFYP13</strain>
    </source>
</reference>
<name>A0A6N2ZJ51_STRPA</name>
<evidence type="ECO:0008006" key="2">
    <source>
        <dbReference type="Google" id="ProtNLM"/>
    </source>
</evidence>
<dbReference type="AlphaFoldDB" id="A0A6N2ZJ51"/>
<sequence length="529" mass="62695">MFYFVPSWYNGQRQWYYDTPWWFRVKNRMTFDDSVNQVKMFLQGQEEIGLMILNYQPQLRYFLHKQNIFGIYYWSFFDDIQNITRSYTKIIHLKDLNWPEGCEFLYSPFAVVVRLKGEIFAIVNYAEDGNLHSVSFQKNGKVTKDYIFDDRGFLSSILYYDIDERPLYQDYLNINGVWQVREFLKKENDSTPILMINDFSDQTFSKKYYNGWEELIKERLAIFQNNHVENEDVFVLASDTQHNQLVSSIFKEHRKIYSFFGNRFNLENLGQDRISINDATFLVVDTEKNEELLRKTCENLVFKSIPIVRLSPFDSRLRLGHSQTVKEQIIYFHIDNIELDELYSVIAIILELMTLHLDIELRIVTFRQDFQLDLLKTWIIDFIKTNHFEDLLFKQISEGENEIEDEGEIELSRIAMECFTNENQIIKCLDTARLVIDLGIEPDLYTQIASISAGIPQINRVSSDYVIHQKNGLVISDISKLSSAIEFYFDGLFNWNEALIYAVRKMSDYTSGKILKQWKGMLKKEIRNG</sequence>
<gene>
    <name evidence="1" type="ORF">SPLFYP13_00161</name>
</gene>
<proteinExistence type="predicted"/>
<dbReference type="EMBL" id="CACRUC010000014">
    <property type="protein sequence ID" value="VYT79559.1"/>
    <property type="molecule type" value="Genomic_DNA"/>
</dbReference>
<dbReference type="RefSeq" id="WP_156671711.1">
    <property type="nucleotide sequence ID" value="NZ_CACRUC010000014.1"/>
</dbReference>
<protein>
    <recommendedName>
        <fullName evidence="2">Accessory Sec system protein Asp1</fullName>
    </recommendedName>
</protein>
<dbReference type="InterPro" id="IPR022372">
    <property type="entry name" value="Accessory_SS_Asp1"/>
</dbReference>
<dbReference type="Pfam" id="PF16993">
    <property type="entry name" value="Asp1"/>
    <property type="match status" value="1"/>
</dbReference>
<evidence type="ECO:0000313" key="1">
    <source>
        <dbReference type="EMBL" id="VYT79559.1"/>
    </source>
</evidence>
<dbReference type="GO" id="GO:0015031">
    <property type="term" value="P:protein transport"/>
    <property type="evidence" value="ECO:0007669"/>
    <property type="project" value="InterPro"/>
</dbReference>